<organism evidence="1">
    <name type="scientific">bioreactor metagenome</name>
    <dbReference type="NCBI Taxonomy" id="1076179"/>
    <lineage>
        <taxon>unclassified sequences</taxon>
        <taxon>metagenomes</taxon>
        <taxon>ecological metagenomes</taxon>
    </lineage>
</organism>
<gene>
    <name evidence="1" type="ORF">SDC9_46361</name>
</gene>
<dbReference type="AlphaFoldDB" id="A0A644W9E7"/>
<protein>
    <submittedName>
        <fullName evidence="1">Uncharacterized protein</fullName>
    </submittedName>
</protein>
<name>A0A644W9E7_9ZZZZ</name>
<sequence length="32" mass="3629">MMTDSLDSGHNGQKSAHTLFEYTKCEQIIETL</sequence>
<evidence type="ECO:0000313" key="1">
    <source>
        <dbReference type="EMBL" id="MPM00138.1"/>
    </source>
</evidence>
<proteinExistence type="predicted"/>
<accession>A0A644W9E7</accession>
<reference evidence="1" key="1">
    <citation type="submission" date="2019-08" db="EMBL/GenBank/DDBJ databases">
        <authorList>
            <person name="Kucharzyk K."/>
            <person name="Murdoch R.W."/>
            <person name="Higgins S."/>
            <person name="Loffler F."/>
        </authorList>
    </citation>
    <scope>NUCLEOTIDE SEQUENCE</scope>
</reference>
<comment type="caution">
    <text evidence="1">The sequence shown here is derived from an EMBL/GenBank/DDBJ whole genome shotgun (WGS) entry which is preliminary data.</text>
</comment>
<dbReference type="EMBL" id="VSSQ01000710">
    <property type="protein sequence ID" value="MPM00138.1"/>
    <property type="molecule type" value="Genomic_DNA"/>
</dbReference>